<dbReference type="OrthoDB" id="411251at2759"/>
<dbReference type="PANTHER" id="PTHR34203">
    <property type="entry name" value="METHYLTRANSFERASE, FKBM FAMILY PROTEIN"/>
    <property type="match status" value="1"/>
</dbReference>
<dbReference type="InterPro" id="IPR029063">
    <property type="entry name" value="SAM-dependent_MTases_sf"/>
</dbReference>
<evidence type="ECO:0000313" key="2">
    <source>
        <dbReference type="EMBL" id="CAB9511842.1"/>
    </source>
</evidence>
<proteinExistence type="predicted"/>
<reference evidence="2" key="1">
    <citation type="submission" date="2020-06" db="EMBL/GenBank/DDBJ databases">
        <authorList>
            <consortium name="Plant Systems Biology data submission"/>
        </authorList>
    </citation>
    <scope>NUCLEOTIDE SEQUENCE</scope>
    <source>
        <strain evidence="2">D6</strain>
    </source>
</reference>
<organism evidence="2 3">
    <name type="scientific">Seminavis robusta</name>
    <dbReference type="NCBI Taxonomy" id="568900"/>
    <lineage>
        <taxon>Eukaryota</taxon>
        <taxon>Sar</taxon>
        <taxon>Stramenopiles</taxon>
        <taxon>Ochrophyta</taxon>
        <taxon>Bacillariophyta</taxon>
        <taxon>Bacillariophyceae</taxon>
        <taxon>Bacillariophycidae</taxon>
        <taxon>Naviculales</taxon>
        <taxon>Naviculaceae</taxon>
        <taxon>Seminavis</taxon>
    </lineage>
</organism>
<keyword evidence="3" id="KW-1185">Reference proteome</keyword>
<dbReference type="NCBIfam" id="TIGR01444">
    <property type="entry name" value="fkbM_fam"/>
    <property type="match status" value="1"/>
</dbReference>
<gene>
    <name evidence="2" type="ORF">SEMRO_506_G156310.1</name>
</gene>
<dbReference type="Pfam" id="PF05050">
    <property type="entry name" value="Methyltransf_21"/>
    <property type="match status" value="1"/>
</dbReference>
<keyword evidence="2" id="KW-0489">Methyltransferase</keyword>
<dbReference type="InterPro" id="IPR052514">
    <property type="entry name" value="SAM-dependent_MTase"/>
</dbReference>
<dbReference type="EMBL" id="CAICTM010000505">
    <property type="protein sequence ID" value="CAB9511842.1"/>
    <property type="molecule type" value="Genomic_DNA"/>
</dbReference>
<dbReference type="Proteomes" id="UP001153069">
    <property type="component" value="Unassembled WGS sequence"/>
</dbReference>
<name>A0A9N8HGE7_9STRA</name>
<dbReference type="Gene3D" id="3.40.50.150">
    <property type="entry name" value="Vaccinia Virus protein VP39"/>
    <property type="match status" value="1"/>
</dbReference>
<comment type="caution">
    <text evidence="2">The sequence shown here is derived from an EMBL/GenBank/DDBJ whole genome shotgun (WGS) entry which is preliminary data.</text>
</comment>
<dbReference type="InterPro" id="IPR006342">
    <property type="entry name" value="FkbM_mtfrase"/>
</dbReference>
<sequence>MLRQDERFFSTQGISPLPPDALALVKPVDCFEVPPQKPIHLTPMQAKDQGLRKIAYPVSLGWWDRRLESPQFLAREPVESNANVKLVYNLLRDTPGALVDVGANVGFMTNLGLELRRRVYAVEPIQYNVAKICEAYRSPYFDLHREHQLLQLYQAVAGRSFKQELSVTRPATHIGYFDQTSLSRNNVQHPDVEEEFVPMVSLDSILFTSEDEKATALEPIAMVKIDVQGHEYTVLVGMHRLLLQARDVGYPKYVLYASDQQMLRQSGHTSERTIELVESYGYQCMYTTKEQVKVLCVLGGPSREDEKDGIFQFFGPEKGQ</sequence>
<dbReference type="PANTHER" id="PTHR34203:SF13">
    <property type="entry name" value="EXPRESSED PROTEIN"/>
    <property type="match status" value="1"/>
</dbReference>
<evidence type="ECO:0000313" key="3">
    <source>
        <dbReference type="Proteomes" id="UP001153069"/>
    </source>
</evidence>
<dbReference type="GO" id="GO:0008168">
    <property type="term" value="F:methyltransferase activity"/>
    <property type="evidence" value="ECO:0007669"/>
    <property type="project" value="UniProtKB-KW"/>
</dbReference>
<evidence type="ECO:0000259" key="1">
    <source>
        <dbReference type="Pfam" id="PF05050"/>
    </source>
</evidence>
<dbReference type="AlphaFoldDB" id="A0A9N8HGE7"/>
<dbReference type="SUPFAM" id="SSF53335">
    <property type="entry name" value="S-adenosyl-L-methionine-dependent methyltransferases"/>
    <property type="match status" value="1"/>
</dbReference>
<feature type="domain" description="Methyltransferase FkbM" evidence="1">
    <location>
        <begin position="100"/>
        <end position="283"/>
    </location>
</feature>
<dbReference type="GO" id="GO:0032259">
    <property type="term" value="P:methylation"/>
    <property type="evidence" value="ECO:0007669"/>
    <property type="project" value="UniProtKB-KW"/>
</dbReference>
<keyword evidence="2" id="KW-0808">Transferase</keyword>
<accession>A0A9N8HGE7</accession>
<protein>
    <submittedName>
        <fullName evidence="2">Inherit from COG: Methyltransferase</fullName>
    </submittedName>
</protein>